<dbReference type="GO" id="GO:0032259">
    <property type="term" value="P:methylation"/>
    <property type="evidence" value="ECO:0007669"/>
    <property type="project" value="UniProtKB-KW"/>
</dbReference>
<dbReference type="SUPFAM" id="SSF53335">
    <property type="entry name" value="S-adenosyl-L-methionine-dependent methyltransferases"/>
    <property type="match status" value="1"/>
</dbReference>
<reference evidence="1" key="1">
    <citation type="journal article" date="2020" name="mSystems">
        <title>Genome- and Community-Level Interaction Insights into Carbon Utilization and Element Cycling Functions of Hydrothermarchaeota in Hydrothermal Sediment.</title>
        <authorList>
            <person name="Zhou Z."/>
            <person name="Liu Y."/>
            <person name="Xu W."/>
            <person name="Pan J."/>
            <person name="Luo Z.H."/>
            <person name="Li M."/>
        </authorList>
    </citation>
    <scope>NUCLEOTIDE SEQUENCE [LARGE SCALE GENOMIC DNA]</scope>
    <source>
        <strain evidence="1">SpSt-1105</strain>
    </source>
</reference>
<sequence length="668" mass="76639">MPSERKSKVESTLVRYMKNASVPINIYEFVDRVHNILYKKEGAGGLDAAKRLLPIIGYVIKKAREQGGTEQVVVSVVKDMLKDVRRARDQEIIPFIMMLSSHVSDEAVKKFLQSIADTIRGLGLTTLEEILKTIEENTDVQKALIHYDTLGSLFEKMVYEAFKGGAGQYLTHRNLVIAMREIAWAQFEAEGISPINVKVYDPCAGSARFLTFWLEKIVKTFPEYREPSKLRDYAEKHLFATDLFEEMISISSVNMMIYGNGVLNIFRADATNHFGPIVNLKASKEFLESFREKWSNIRRGIRTTSTIVVEGLERLEEDTYRFADILLKGLERKTIEVDVASEEFLGFTAMVHVLGKDEVAPNVLQGLKDLIKLAELPPIAYLLKKRWSRHNSDVRRGFDLILTNPPMGRAGRGKGREELLISDSYILAQYALAQNMWLHDMSREELQELAKRLGTVANPEKIANKLGREWVTPEDYGNYAYKLILKDSELGWSYTIYYDRNLEPVLLHDKLPIQVAMLEQFLRVVRLGGKVFTVIDVGVLNNPGDEWVRRLLFTAKHTSVKAKLKAVIELPHGAFYYTGAGTKTALLFYERVEGIPDDYEFFVALAEYIGYDTHSKDAEPIKENDLPLIIGEYLNWIGKKPEYYDKCLEEWKKERVCSWWIQEFEVIR</sequence>
<keyword evidence="1" id="KW-0808">Transferase</keyword>
<dbReference type="PANTHER" id="PTHR42998:SF1">
    <property type="entry name" value="TYPE I RESTRICTION ENZYME HINDI METHYLASE SUBUNIT"/>
    <property type="match status" value="1"/>
</dbReference>
<organism evidence="1">
    <name type="scientific">Ignisphaera aggregans</name>
    <dbReference type="NCBI Taxonomy" id="334771"/>
    <lineage>
        <taxon>Archaea</taxon>
        <taxon>Thermoproteota</taxon>
        <taxon>Thermoprotei</taxon>
        <taxon>Desulfurococcales</taxon>
        <taxon>Desulfurococcaceae</taxon>
        <taxon>Ignisphaera</taxon>
    </lineage>
</organism>
<accession>A0A7J3Z7P5</accession>
<dbReference type="AlphaFoldDB" id="A0A7J3Z7P5"/>
<evidence type="ECO:0000313" key="1">
    <source>
        <dbReference type="EMBL" id="HHQ50806.1"/>
    </source>
</evidence>
<dbReference type="InterPro" id="IPR052916">
    <property type="entry name" value="Type-I_RE_MTase_Subunit"/>
</dbReference>
<name>A0A7J3Z7P5_9CREN</name>
<protein>
    <submittedName>
        <fullName evidence="1">SAM-dependent DNA methyltransferase</fullName>
    </submittedName>
</protein>
<proteinExistence type="predicted"/>
<dbReference type="EMBL" id="DRYQ01000084">
    <property type="protein sequence ID" value="HHQ50806.1"/>
    <property type="molecule type" value="Genomic_DNA"/>
</dbReference>
<dbReference type="GO" id="GO:0008168">
    <property type="term" value="F:methyltransferase activity"/>
    <property type="evidence" value="ECO:0007669"/>
    <property type="project" value="UniProtKB-KW"/>
</dbReference>
<dbReference type="PANTHER" id="PTHR42998">
    <property type="entry name" value="TYPE I RESTRICTION ENZYME HINDVIIP M PROTEIN-RELATED"/>
    <property type="match status" value="1"/>
</dbReference>
<dbReference type="InterPro" id="IPR029063">
    <property type="entry name" value="SAM-dependent_MTases_sf"/>
</dbReference>
<keyword evidence="1" id="KW-0489">Methyltransferase</keyword>
<gene>
    <name evidence="1" type="ORF">ENM66_05605</name>
</gene>
<comment type="caution">
    <text evidence="1">The sequence shown here is derived from an EMBL/GenBank/DDBJ whole genome shotgun (WGS) entry which is preliminary data.</text>
</comment>
<dbReference type="Gene3D" id="3.40.50.150">
    <property type="entry name" value="Vaccinia Virus protein VP39"/>
    <property type="match status" value="1"/>
</dbReference>